<dbReference type="Gene3D" id="3.30.700.10">
    <property type="entry name" value="Glycoprotein, Type 4 Pilin"/>
    <property type="match status" value="1"/>
</dbReference>
<gene>
    <name evidence="3" type="ORF">Pr1d_18310</name>
</gene>
<keyword evidence="1" id="KW-0472">Membrane</keyword>
<dbReference type="NCBIfam" id="TIGR04294">
    <property type="entry name" value="pre_pil_HX9DG"/>
    <property type="match status" value="1"/>
</dbReference>
<keyword evidence="4" id="KW-1185">Reference proteome</keyword>
<feature type="domain" description="DUF1559" evidence="2">
    <location>
        <begin position="36"/>
        <end position="339"/>
    </location>
</feature>
<proteinExistence type="predicted"/>
<evidence type="ECO:0000313" key="4">
    <source>
        <dbReference type="Proteomes" id="UP000323917"/>
    </source>
</evidence>
<dbReference type="InterPro" id="IPR045584">
    <property type="entry name" value="Pilin-like"/>
</dbReference>
<reference evidence="3 4" key="1">
    <citation type="submission" date="2019-08" db="EMBL/GenBank/DDBJ databases">
        <title>Deep-cultivation of Planctomycetes and their phenomic and genomic characterization uncovers novel biology.</title>
        <authorList>
            <person name="Wiegand S."/>
            <person name="Jogler M."/>
            <person name="Boedeker C."/>
            <person name="Pinto D."/>
            <person name="Vollmers J."/>
            <person name="Rivas-Marin E."/>
            <person name="Kohn T."/>
            <person name="Peeters S.H."/>
            <person name="Heuer A."/>
            <person name="Rast P."/>
            <person name="Oberbeckmann S."/>
            <person name="Bunk B."/>
            <person name="Jeske O."/>
            <person name="Meyerdierks A."/>
            <person name="Storesund J.E."/>
            <person name="Kallscheuer N."/>
            <person name="Luecker S."/>
            <person name="Lage O.M."/>
            <person name="Pohl T."/>
            <person name="Merkel B.J."/>
            <person name="Hornburger P."/>
            <person name="Mueller R.-W."/>
            <person name="Bruemmer F."/>
            <person name="Labrenz M."/>
            <person name="Spormann A.M."/>
            <person name="Op den Camp H."/>
            <person name="Overmann J."/>
            <person name="Amann R."/>
            <person name="Jetten M.S.M."/>
            <person name="Mascher T."/>
            <person name="Medema M.H."/>
            <person name="Devos D.P."/>
            <person name="Kaster A.-K."/>
            <person name="Ovreas L."/>
            <person name="Rohde M."/>
            <person name="Galperin M.Y."/>
            <person name="Jogler C."/>
        </authorList>
    </citation>
    <scope>NUCLEOTIDE SEQUENCE [LARGE SCALE GENOMIC DNA]</scope>
    <source>
        <strain evidence="3 4">Pr1d</strain>
    </source>
</reference>
<dbReference type="Pfam" id="PF07596">
    <property type="entry name" value="SBP_bac_10"/>
    <property type="match status" value="1"/>
</dbReference>
<dbReference type="AlphaFoldDB" id="A0A5B9QK70"/>
<organism evidence="3 4">
    <name type="scientific">Bythopirellula goksoeyrii</name>
    <dbReference type="NCBI Taxonomy" id="1400387"/>
    <lineage>
        <taxon>Bacteria</taxon>
        <taxon>Pseudomonadati</taxon>
        <taxon>Planctomycetota</taxon>
        <taxon>Planctomycetia</taxon>
        <taxon>Pirellulales</taxon>
        <taxon>Lacipirellulaceae</taxon>
        <taxon>Bythopirellula</taxon>
    </lineage>
</organism>
<evidence type="ECO:0000259" key="2">
    <source>
        <dbReference type="Pfam" id="PF07596"/>
    </source>
</evidence>
<dbReference type="EMBL" id="CP042913">
    <property type="protein sequence ID" value="QEG34551.1"/>
    <property type="molecule type" value="Genomic_DNA"/>
</dbReference>
<evidence type="ECO:0000256" key="1">
    <source>
        <dbReference type="SAM" id="Phobius"/>
    </source>
</evidence>
<keyword evidence="1" id="KW-1133">Transmembrane helix</keyword>
<dbReference type="InterPro" id="IPR012902">
    <property type="entry name" value="N_methyl_site"/>
</dbReference>
<sequence>MVRRNTRSHCAFTLVELLVVIAIIGVLVALLLPAIQAAREAARRAQCTNNLHNIGLAVHNYASARNTLPPGDVRDPTFNGGTQVKSMYSWITLIMPYIEEANAHGVMDWTQGLELNQSAINPAHHIFIKTFACPSEINQASEIGIVNPFYGARGNYVGNAGLGWFWAEDVSPNDQLAGWLADTSAGGNPLKARPSTSATGIHMTGLGSFVVSSVDPVKGRRFSEFTDGTSNTAAVSELRLVPDLDTRGAMHFGPASLYMHDWVPNVPSGQLNTLNGFKAEDWTRYCDRLGLPREIAPCKQASDGWKGLWQHSARSYHTGGVNLAMADGSTKFISNDTDLLVWMALGTSDGGEVVDSSF</sequence>
<name>A0A5B9QK70_9BACT</name>
<dbReference type="RefSeq" id="WP_148076316.1">
    <property type="nucleotide sequence ID" value="NZ_CP042913.1"/>
</dbReference>
<dbReference type="PANTHER" id="PTHR30093:SF2">
    <property type="entry name" value="TYPE II SECRETION SYSTEM PROTEIN H"/>
    <property type="match status" value="1"/>
</dbReference>
<evidence type="ECO:0000313" key="3">
    <source>
        <dbReference type="EMBL" id="QEG34551.1"/>
    </source>
</evidence>
<dbReference type="InterPro" id="IPR027558">
    <property type="entry name" value="Pre_pil_HX9DG_C"/>
</dbReference>
<protein>
    <recommendedName>
        <fullName evidence="2">DUF1559 domain-containing protein</fullName>
    </recommendedName>
</protein>
<dbReference type="Pfam" id="PF07963">
    <property type="entry name" value="N_methyl"/>
    <property type="match status" value="1"/>
</dbReference>
<dbReference type="NCBIfam" id="TIGR02532">
    <property type="entry name" value="IV_pilin_GFxxxE"/>
    <property type="match status" value="1"/>
</dbReference>
<dbReference type="Proteomes" id="UP000323917">
    <property type="component" value="Chromosome"/>
</dbReference>
<dbReference type="InterPro" id="IPR011453">
    <property type="entry name" value="DUF1559"/>
</dbReference>
<dbReference type="PANTHER" id="PTHR30093">
    <property type="entry name" value="GENERAL SECRETION PATHWAY PROTEIN G"/>
    <property type="match status" value="1"/>
</dbReference>
<accession>A0A5B9QK70</accession>
<dbReference type="SUPFAM" id="SSF54523">
    <property type="entry name" value="Pili subunits"/>
    <property type="match status" value="1"/>
</dbReference>
<dbReference type="KEGG" id="bgok:Pr1d_18310"/>
<dbReference type="OrthoDB" id="251754at2"/>
<feature type="transmembrane region" description="Helical" evidence="1">
    <location>
        <begin position="12"/>
        <end position="35"/>
    </location>
</feature>
<keyword evidence="1" id="KW-0812">Transmembrane</keyword>